<accession>B0PFJ5</accession>
<reference evidence="8" key="1">
    <citation type="submission" date="2007-11" db="EMBL/GenBank/DDBJ databases">
        <authorList>
            <person name="Fulton L."/>
            <person name="Clifton S."/>
            <person name="Fulton B."/>
            <person name="Xu J."/>
            <person name="Minx P."/>
            <person name="Pepin K.H."/>
            <person name="Johnson M."/>
            <person name="Thiruvilangam P."/>
            <person name="Bhonagiri V."/>
            <person name="Nash W.E."/>
            <person name="Mardis E.R."/>
            <person name="Wilson R.K."/>
        </authorList>
    </citation>
    <scope>NUCLEOTIDE SEQUENCE [LARGE SCALE GENOMIC DNA]</scope>
    <source>
        <strain evidence="8">DSM 17241</strain>
    </source>
</reference>
<evidence type="ECO:0000256" key="4">
    <source>
        <dbReference type="ARBA" id="ARBA00022692"/>
    </source>
</evidence>
<evidence type="ECO:0000256" key="5">
    <source>
        <dbReference type="ARBA" id="ARBA00022989"/>
    </source>
</evidence>
<evidence type="ECO:0000313" key="9">
    <source>
        <dbReference type="Proteomes" id="UP000003803"/>
    </source>
</evidence>
<evidence type="ECO:0000256" key="1">
    <source>
        <dbReference type="ARBA" id="ARBA00004651"/>
    </source>
</evidence>
<dbReference type="Proteomes" id="UP000003803">
    <property type="component" value="Unassembled WGS sequence"/>
</dbReference>
<keyword evidence="5" id="KW-1133">Transmembrane helix</keyword>
<dbReference type="CDD" id="cd01127">
    <property type="entry name" value="TrwB_TraG_TraD_VirD4"/>
    <property type="match status" value="2"/>
</dbReference>
<dbReference type="PANTHER" id="PTHR37937:SF1">
    <property type="entry name" value="CONJUGATIVE TRANSFER: DNA TRANSPORT"/>
    <property type="match status" value="1"/>
</dbReference>
<dbReference type="InterPro" id="IPR003688">
    <property type="entry name" value="TraG/VirD4"/>
</dbReference>
<keyword evidence="6" id="KW-0472">Membrane</keyword>
<protein>
    <submittedName>
        <fullName evidence="8">TraG/TraD family protein</fullName>
    </submittedName>
</protein>
<keyword evidence="4" id="KW-0812">Transmembrane</keyword>
<name>B0PFJ5_9FIRM</name>
<dbReference type="InterPro" id="IPR051539">
    <property type="entry name" value="T4SS-coupling_protein"/>
</dbReference>
<keyword evidence="9" id="KW-1185">Reference proteome</keyword>
<evidence type="ECO:0000313" key="8">
    <source>
        <dbReference type="EMBL" id="EDS09771.1"/>
    </source>
</evidence>
<feature type="region of interest" description="Disordered" evidence="7">
    <location>
        <begin position="470"/>
        <end position="501"/>
    </location>
</feature>
<dbReference type="GO" id="GO:0005886">
    <property type="term" value="C:plasma membrane"/>
    <property type="evidence" value="ECO:0007669"/>
    <property type="project" value="UniProtKB-SubCell"/>
</dbReference>
<keyword evidence="3" id="KW-1003">Cell membrane</keyword>
<dbReference type="SUPFAM" id="SSF52540">
    <property type="entry name" value="P-loop containing nucleoside triphosphate hydrolases"/>
    <property type="match status" value="1"/>
</dbReference>
<reference evidence="8" key="2">
    <citation type="submission" date="2013-09" db="EMBL/GenBank/DDBJ databases">
        <title>Draft genome sequence of Anaerotruncus colihominis(DSM 17241).</title>
        <authorList>
            <person name="Sudarsanam P."/>
            <person name="Ley R."/>
            <person name="Guruge J."/>
            <person name="Turnbaugh P.J."/>
            <person name="Mahowald M."/>
            <person name="Liep D."/>
            <person name="Gordon J."/>
        </authorList>
    </citation>
    <scope>NUCLEOTIDE SEQUENCE</scope>
    <source>
        <strain evidence="8">DSM 17241</strain>
    </source>
</reference>
<dbReference type="AlphaFoldDB" id="B0PFJ5"/>
<evidence type="ECO:0000256" key="3">
    <source>
        <dbReference type="ARBA" id="ARBA00022475"/>
    </source>
</evidence>
<dbReference type="Gene3D" id="3.40.50.300">
    <property type="entry name" value="P-loop containing nucleotide triphosphate hydrolases"/>
    <property type="match status" value="1"/>
</dbReference>
<sequence>MVTAASGAGKTAFFLYPNIEYALASGMSFLCTDTKGDLFRNYAGIAKDCYGYQIAVLDLRNPTRSDGNNLLHLINKYMDIYKADPKNLAAKAKAEKYSKILAKTLINTSGGESAQYGQNAFFYDSAEGLLTAMFLLVAEYLPTEDADGNPIEKRHIVSVFKLVQELLAPSRVKGKNQFQLLLEKLPPNHKARWFAGSALNTAEQAMASVISTVLSRLNAFLDSEMEQILCFDTAIDAEKFCNEKSAIFIVLPEEDQTKYFMVSLILQNLYREILTVADENGGRLKNRVVFFADELGTCPPIQSLELMFSASRSRGLMLVPIVQSITGQLQKNYGKEGSEIIVDNCQVNLYGGFAPASQTAVELSKSLGSRTVMSGSISRGKNDPSQSLQMMERPLMTPDELKSMPKGSFIVAKTGAHPMKVKLRLFLDWGIRFRKPYEVPEKAQRSVAYADKQELEESIIRRHYGTIVMDSEQPQGGGTSAGGIAQGIQAAPDSRKTVFRP</sequence>
<dbReference type="HOGENOM" id="CLU_015347_6_2_9"/>
<evidence type="ECO:0000256" key="2">
    <source>
        <dbReference type="ARBA" id="ARBA00008806"/>
    </source>
</evidence>
<comment type="caution">
    <text evidence="8">The sequence shown here is derived from an EMBL/GenBank/DDBJ whole genome shotgun (WGS) entry which is preliminary data.</text>
</comment>
<dbReference type="Pfam" id="PF02534">
    <property type="entry name" value="T4SS-DNA_transf"/>
    <property type="match status" value="1"/>
</dbReference>
<dbReference type="eggNOG" id="COG3505">
    <property type="taxonomic scope" value="Bacteria"/>
</dbReference>
<comment type="subcellular location">
    <subcellularLocation>
        <location evidence="1">Cell membrane</location>
        <topology evidence="1">Multi-pass membrane protein</topology>
    </subcellularLocation>
</comment>
<proteinExistence type="inferred from homology"/>
<dbReference type="EMBL" id="ABGD02000026">
    <property type="protein sequence ID" value="EDS09771.1"/>
    <property type="molecule type" value="Genomic_DNA"/>
</dbReference>
<feature type="compositionally biased region" description="Gly residues" evidence="7">
    <location>
        <begin position="475"/>
        <end position="485"/>
    </location>
</feature>
<dbReference type="InterPro" id="IPR027417">
    <property type="entry name" value="P-loop_NTPase"/>
</dbReference>
<evidence type="ECO:0000256" key="6">
    <source>
        <dbReference type="ARBA" id="ARBA00023136"/>
    </source>
</evidence>
<organism evidence="8 9">
    <name type="scientific">Anaerotruncus colihominis DSM 17241</name>
    <dbReference type="NCBI Taxonomy" id="445972"/>
    <lineage>
        <taxon>Bacteria</taxon>
        <taxon>Bacillati</taxon>
        <taxon>Bacillota</taxon>
        <taxon>Clostridia</taxon>
        <taxon>Eubacteriales</taxon>
        <taxon>Oscillospiraceae</taxon>
        <taxon>Anaerotruncus</taxon>
    </lineage>
</organism>
<evidence type="ECO:0000256" key="7">
    <source>
        <dbReference type="SAM" id="MobiDB-lite"/>
    </source>
</evidence>
<gene>
    <name evidence="8" type="ORF">ANACOL_03575</name>
</gene>
<comment type="similarity">
    <text evidence="2">Belongs to the VirD4/TraG family.</text>
</comment>
<dbReference type="PANTHER" id="PTHR37937">
    <property type="entry name" value="CONJUGATIVE TRANSFER: DNA TRANSPORT"/>
    <property type="match status" value="1"/>
</dbReference>